<dbReference type="InterPro" id="IPR006691">
    <property type="entry name" value="GyrA/parC_rep"/>
</dbReference>
<evidence type="ECO:0000256" key="10">
    <source>
        <dbReference type="SAM" id="MobiDB-lite"/>
    </source>
</evidence>
<dbReference type="PANTHER" id="PTHR43493">
    <property type="entry name" value="DNA GYRASE/TOPOISOMERASE SUBUNIT A"/>
    <property type="match status" value="1"/>
</dbReference>
<comment type="catalytic activity">
    <reaction evidence="1">
        <text>ATP-dependent breakage, passage and rejoining of double-stranded DNA.</text>
        <dbReference type="EC" id="5.6.2.2"/>
    </reaction>
</comment>
<dbReference type="EMBL" id="UINC01001062">
    <property type="protein sequence ID" value="SUZ69487.1"/>
    <property type="molecule type" value="Genomic_DNA"/>
</dbReference>
<comment type="subunit">
    <text evidence="9">Heterotetramer composed of ParC and ParE.</text>
</comment>
<dbReference type="SUPFAM" id="SSF56719">
    <property type="entry name" value="Type II DNA topoisomerase"/>
    <property type="match status" value="1"/>
</dbReference>
<dbReference type="InterPro" id="IPR050220">
    <property type="entry name" value="Type_II_DNA_Topoisomerases"/>
</dbReference>
<dbReference type="GO" id="GO:0003677">
    <property type="term" value="F:DNA binding"/>
    <property type="evidence" value="ECO:0007669"/>
    <property type="project" value="UniProtKB-KW"/>
</dbReference>
<sequence>MSETILEADIVHEMRDSYLEYAMSVIVGRALPDVRDGLKPVHRRVLFSMSEQGNDFNKPYRKSATVVGDVMGKYHPHGDQAIYDTVVRLTQHFSMRYQLIDGQGNFGSVDGDSPAAMRYTEVRMRKIAHELLADLEKDTVNFVPTYDDSLIEPSVLPSRIPNLLTNGSTGIAVGMASNIPPHNLTEVMNALLYYLDNRENSTIQDLMEFIPGPDFPTGGTIIGKSGIYDAYTTGRGIIRIRAKSHFEQTKDGRDLIIVTELPFMVNKAALLEKIADLVRHKKLEGISDLRDESDRKGMRIFIQLKRGESPEVVLSNLYKHTSLQSSFGIIMLSIVDKQPKILGLPQMLEFFLQHRIEVVVRRTSYELKQAENRMHLLEGLMIALENLDAVLEIIRKAESGVAAEAVLMENYGLSKRQSHGILDMKLQRLTGMEQDKIRTEHEEVGKAIADYKDILDKDERVIDIIRNESIEIRDKYGDERRTEIIEGDSSILIEELINEEDMVVTLSREGYIKRSSVSEYRLQRRGGKGRLGMGTKDEDFVEQLFVASTHDYLLFFTNKGQVFRKKVFELPQAGPTGRGKAAINLLPLREGETICSCLNVPKEAENKYIFLCTERGVAKKTPMLDCAKIRVTGLRVITLDEGDSVISVQLTDGEQELFFATRDGMGLRVNESTLRAMGRQARGVRGVRLREGDRVVSALSLTGTGELLTVTEGGFGKKTPIEDYTLAKNRGNYGMRTIRITDTNGPVVNVLEVEEHFQLFLITQLGKLIRIPVENIRTIGRVTQGNRLIRLEKDEQVIGIAPVIEDENDEENAAASENPPAGENSLAVENTTDAAADSALETAPENIVQEDVPEEPQDPPNSDDSSDS</sequence>
<dbReference type="PROSITE" id="PS52040">
    <property type="entry name" value="TOPO_IIA"/>
    <property type="match status" value="1"/>
</dbReference>
<dbReference type="Gene3D" id="2.120.10.90">
    <property type="entry name" value="DNA gyrase/topoisomerase IV, subunit A, C-terminal"/>
    <property type="match status" value="1"/>
</dbReference>
<evidence type="ECO:0000259" key="11">
    <source>
        <dbReference type="PROSITE" id="PS52040"/>
    </source>
</evidence>
<dbReference type="Gene3D" id="1.10.268.10">
    <property type="entry name" value="Topoisomerase, domain 3"/>
    <property type="match status" value="1"/>
</dbReference>
<dbReference type="Gene3D" id="3.90.199.10">
    <property type="entry name" value="Topoisomerase II, domain 5"/>
    <property type="match status" value="1"/>
</dbReference>
<dbReference type="SUPFAM" id="SSF101904">
    <property type="entry name" value="GyrA/ParC C-terminal domain-like"/>
    <property type="match status" value="1"/>
</dbReference>
<dbReference type="InterPro" id="IPR013757">
    <property type="entry name" value="Topo_IIA_A_a_sf"/>
</dbReference>
<dbReference type="FunFam" id="3.30.1360.40:FF:000002">
    <property type="entry name" value="DNA gyrase subunit A"/>
    <property type="match status" value="1"/>
</dbReference>
<accession>A0A381PTW7</accession>
<keyword evidence="8" id="KW-0413">Isomerase</keyword>
<dbReference type="Pfam" id="PF00521">
    <property type="entry name" value="DNA_topoisoIV"/>
    <property type="match status" value="1"/>
</dbReference>
<protein>
    <recommendedName>
        <fullName evidence="3">DNA topoisomerase (ATP-hydrolyzing)</fullName>
        <ecNumber evidence="3">5.6.2.2</ecNumber>
    </recommendedName>
</protein>
<reference evidence="12" key="1">
    <citation type="submission" date="2018-05" db="EMBL/GenBank/DDBJ databases">
        <authorList>
            <person name="Lanie J.A."/>
            <person name="Ng W.-L."/>
            <person name="Kazmierczak K.M."/>
            <person name="Andrzejewski T.M."/>
            <person name="Davidsen T.M."/>
            <person name="Wayne K.J."/>
            <person name="Tettelin H."/>
            <person name="Glass J.I."/>
            <person name="Rusch D."/>
            <person name="Podicherti R."/>
            <person name="Tsui H.-C.T."/>
            <person name="Winkler M.E."/>
        </authorList>
    </citation>
    <scope>NUCLEOTIDE SEQUENCE</scope>
</reference>
<dbReference type="InterPro" id="IPR035516">
    <property type="entry name" value="Gyrase/topoIV_suA_C"/>
</dbReference>
<dbReference type="FunFam" id="1.10.268.10:FF:000001">
    <property type="entry name" value="DNA gyrase subunit A"/>
    <property type="match status" value="1"/>
</dbReference>
<dbReference type="GO" id="GO:0005524">
    <property type="term" value="F:ATP binding"/>
    <property type="evidence" value="ECO:0007669"/>
    <property type="project" value="UniProtKB-KW"/>
</dbReference>
<evidence type="ECO:0000256" key="5">
    <source>
        <dbReference type="ARBA" id="ARBA00022840"/>
    </source>
</evidence>
<dbReference type="NCBIfam" id="NF004044">
    <property type="entry name" value="PRK05561.1"/>
    <property type="match status" value="1"/>
</dbReference>
<evidence type="ECO:0000256" key="7">
    <source>
        <dbReference type="ARBA" id="ARBA00023125"/>
    </source>
</evidence>
<evidence type="ECO:0000256" key="2">
    <source>
        <dbReference type="ARBA" id="ARBA00008263"/>
    </source>
</evidence>
<keyword evidence="7" id="KW-0238">DNA-binding</keyword>
<evidence type="ECO:0000313" key="12">
    <source>
        <dbReference type="EMBL" id="SUZ69487.1"/>
    </source>
</evidence>
<dbReference type="InterPro" id="IPR013758">
    <property type="entry name" value="Topo_IIA_A/C_ab"/>
</dbReference>
<dbReference type="GO" id="GO:0009330">
    <property type="term" value="C:DNA topoisomerase type II (double strand cut, ATP-hydrolyzing) complex"/>
    <property type="evidence" value="ECO:0007669"/>
    <property type="project" value="TreeGrafter"/>
</dbReference>
<dbReference type="GO" id="GO:0006265">
    <property type="term" value="P:DNA topological change"/>
    <property type="evidence" value="ECO:0007669"/>
    <property type="project" value="InterPro"/>
</dbReference>
<dbReference type="Gene3D" id="3.30.1360.40">
    <property type="match status" value="1"/>
</dbReference>
<gene>
    <name evidence="12" type="ORF">METZ01_LOCUS22341</name>
</gene>
<dbReference type="InterPro" id="IPR002205">
    <property type="entry name" value="Topo_IIA_dom_A"/>
</dbReference>
<dbReference type="FunFam" id="3.90.199.10:FF:000001">
    <property type="entry name" value="DNA gyrase subunit A"/>
    <property type="match status" value="1"/>
</dbReference>
<dbReference type="InterPro" id="IPR005743">
    <property type="entry name" value="GyrA"/>
</dbReference>
<evidence type="ECO:0000256" key="3">
    <source>
        <dbReference type="ARBA" id="ARBA00012895"/>
    </source>
</evidence>
<dbReference type="SMART" id="SM00434">
    <property type="entry name" value="TOP4c"/>
    <property type="match status" value="1"/>
</dbReference>
<dbReference type="NCBIfam" id="NF004043">
    <property type="entry name" value="PRK05560.1"/>
    <property type="match status" value="1"/>
</dbReference>
<evidence type="ECO:0000256" key="6">
    <source>
        <dbReference type="ARBA" id="ARBA00023029"/>
    </source>
</evidence>
<feature type="region of interest" description="Disordered" evidence="10">
    <location>
        <begin position="802"/>
        <end position="868"/>
    </location>
</feature>
<feature type="compositionally biased region" description="Low complexity" evidence="10">
    <location>
        <begin position="813"/>
        <end position="824"/>
    </location>
</feature>
<evidence type="ECO:0000256" key="4">
    <source>
        <dbReference type="ARBA" id="ARBA00022741"/>
    </source>
</evidence>
<dbReference type="GO" id="GO:0005737">
    <property type="term" value="C:cytoplasm"/>
    <property type="evidence" value="ECO:0007669"/>
    <property type="project" value="TreeGrafter"/>
</dbReference>
<keyword evidence="4" id="KW-0547">Nucleotide-binding</keyword>
<organism evidence="12">
    <name type="scientific">marine metagenome</name>
    <dbReference type="NCBI Taxonomy" id="408172"/>
    <lineage>
        <taxon>unclassified sequences</taxon>
        <taxon>metagenomes</taxon>
        <taxon>ecological metagenomes</taxon>
    </lineage>
</organism>
<proteinExistence type="inferred from homology"/>
<comment type="similarity">
    <text evidence="2">Belongs to the type II topoisomerase GyrA/ParC subunit family.</text>
</comment>
<dbReference type="EC" id="5.6.2.2" evidence="3"/>
<dbReference type="FunFam" id="2.120.10.90:FF:000005">
    <property type="entry name" value="DNA topoisomerase 4 subunit A"/>
    <property type="match status" value="1"/>
</dbReference>
<evidence type="ECO:0000256" key="1">
    <source>
        <dbReference type="ARBA" id="ARBA00000185"/>
    </source>
</evidence>
<feature type="domain" description="Topo IIA-type catalytic" evidence="11">
    <location>
        <begin position="31"/>
        <end position="502"/>
    </location>
</feature>
<evidence type="ECO:0000256" key="9">
    <source>
        <dbReference type="ARBA" id="ARBA00063644"/>
    </source>
</evidence>
<dbReference type="Pfam" id="PF03989">
    <property type="entry name" value="DNA_gyraseA_C"/>
    <property type="match status" value="6"/>
</dbReference>
<dbReference type="InterPro" id="IPR013760">
    <property type="entry name" value="Topo_IIA-like_dom_sf"/>
</dbReference>
<dbReference type="GO" id="GO:0005694">
    <property type="term" value="C:chromosome"/>
    <property type="evidence" value="ECO:0007669"/>
    <property type="project" value="InterPro"/>
</dbReference>
<dbReference type="AlphaFoldDB" id="A0A381PTW7"/>
<keyword evidence="6" id="KW-0799">Topoisomerase</keyword>
<dbReference type="PANTHER" id="PTHR43493:SF5">
    <property type="entry name" value="DNA GYRASE SUBUNIT A, CHLOROPLASTIC_MITOCHONDRIAL"/>
    <property type="match status" value="1"/>
</dbReference>
<keyword evidence="5" id="KW-0067">ATP-binding</keyword>
<dbReference type="HAMAP" id="MF_01897">
    <property type="entry name" value="GyrA"/>
    <property type="match status" value="1"/>
</dbReference>
<dbReference type="NCBIfam" id="TIGR01063">
    <property type="entry name" value="gyrA"/>
    <property type="match status" value="1"/>
</dbReference>
<name>A0A381PTW7_9ZZZZ</name>
<dbReference type="GO" id="GO:0003918">
    <property type="term" value="F:DNA topoisomerase type II (double strand cut, ATP-hydrolyzing) activity"/>
    <property type="evidence" value="ECO:0007669"/>
    <property type="project" value="UniProtKB-EC"/>
</dbReference>
<evidence type="ECO:0000256" key="8">
    <source>
        <dbReference type="ARBA" id="ARBA00023235"/>
    </source>
</evidence>
<dbReference type="CDD" id="cd00187">
    <property type="entry name" value="TOP4c"/>
    <property type="match status" value="1"/>
</dbReference>